<proteinExistence type="predicted"/>
<dbReference type="RefSeq" id="WP_168133706.1">
    <property type="nucleotide sequence ID" value="NZ_JAAVJH010000003.1"/>
</dbReference>
<feature type="transmembrane region" description="Helical" evidence="1">
    <location>
        <begin position="6"/>
        <end position="24"/>
    </location>
</feature>
<accession>A0ABX1CLX8</accession>
<protein>
    <recommendedName>
        <fullName evidence="4">GAF domain-containing protein</fullName>
    </recommendedName>
</protein>
<evidence type="ECO:0000256" key="1">
    <source>
        <dbReference type="SAM" id="Phobius"/>
    </source>
</evidence>
<evidence type="ECO:0000313" key="3">
    <source>
        <dbReference type="Proteomes" id="UP000732399"/>
    </source>
</evidence>
<name>A0ABX1CLX8_9SPHN</name>
<dbReference type="EMBL" id="JAAVJH010000003">
    <property type="protein sequence ID" value="NJR78181.1"/>
    <property type="molecule type" value="Genomic_DNA"/>
</dbReference>
<evidence type="ECO:0000313" key="2">
    <source>
        <dbReference type="EMBL" id="NJR78181.1"/>
    </source>
</evidence>
<feature type="transmembrane region" description="Helical" evidence="1">
    <location>
        <begin position="44"/>
        <end position="70"/>
    </location>
</feature>
<gene>
    <name evidence="2" type="ORF">HBH26_06065</name>
</gene>
<evidence type="ECO:0008006" key="4">
    <source>
        <dbReference type="Google" id="ProtNLM"/>
    </source>
</evidence>
<sequence>MRRWRGILRVAAEMAAMFALLFAADQWVTGGRAFASVAPNPLWLPVLAFAMAYGTGAGVVAAALAGAYWLHGAGATVTDADYLDRLLHLSLPPLMWFVGAGVVGEVTLARGRRAGWLRRRVEAGQRDLRRLGAQVDDLLRANRALQVRLATGAGASGRIVALASGLGARDPAARRDAICALIAEAAGTSDFTCYLPAADGGARAWLRGAAAGARAEALAEPLVGIIRKRAGLLHVGRRADRVPLQGVGVAAVPLRAAGSGEMIGVLVLHDLPFAALDTFGLAALAEIGDWLAPLLGEAPRVARGGVELVA</sequence>
<organism evidence="2 3">
    <name type="scientific">Sphingomonas corticis</name>
    <dbReference type="NCBI Taxonomy" id="2722791"/>
    <lineage>
        <taxon>Bacteria</taxon>
        <taxon>Pseudomonadati</taxon>
        <taxon>Pseudomonadota</taxon>
        <taxon>Alphaproteobacteria</taxon>
        <taxon>Sphingomonadales</taxon>
        <taxon>Sphingomonadaceae</taxon>
        <taxon>Sphingomonas</taxon>
    </lineage>
</organism>
<dbReference type="Proteomes" id="UP000732399">
    <property type="component" value="Unassembled WGS sequence"/>
</dbReference>
<feature type="transmembrane region" description="Helical" evidence="1">
    <location>
        <begin position="90"/>
        <end position="109"/>
    </location>
</feature>
<keyword evidence="1" id="KW-1133">Transmembrane helix</keyword>
<keyword evidence="3" id="KW-1185">Reference proteome</keyword>
<keyword evidence="1" id="KW-0472">Membrane</keyword>
<comment type="caution">
    <text evidence="2">The sequence shown here is derived from an EMBL/GenBank/DDBJ whole genome shotgun (WGS) entry which is preliminary data.</text>
</comment>
<keyword evidence="1" id="KW-0812">Transmembrane</keyword>
<reference evidence="2 3" key="1">
    <citation type="submission" date="2020-03" db="EMBL/GenBank/DDBJ databases">
        <authorList>
            <person name="Wang L."/>
            <person name="He N."/>
            <person name="Li Y."/>
            <person name="Fang Y."/>
            <person name="Zhang F."/>
        </authorList>
    </citation>
    <scope>NUCLEOTIDE SEQUENCE [LARGE SCALE GENOMIC DNA]</scope>
    <source>
        <strain evidence="2 3">36D10-4-7</strain>
    </source>
</reference>